<gene>
    <name evidence="6" type="ORF">J2S41_003980</name>
</gene>
<evidence type="ECO:0000313" key="7">
    <source>
        <dbReference type="Proteomes" id="UP001183643"/>
    </source>
</evidence>
<dbReference type="Gene3D" id="1.10.357.10">
    <property type="entry name" value="Tetracycline Repressor, domain 2"/>
    <property type="match status" value="1"/>
</dbReference>
<dbReference type="GO" id="GO:0000976">
    <property type="term" value="F:transcription cis-regulatory region binding"/>
    <property type="evidence" value="ECO:0007669"/>
    <property type="project" value="TreeGrafter"/>
</dbReference>
<comment type="caution">
    <text evidence="6">The sequence shown here is derived from an EMBL/GenBank/DDBJ whole genome shotgun (WGS) entry which is preliminary data.</text>
</comment>
<evidence type="ECO:0000256" key="3">
    <source>
        <dbReference type="ARBA" id="ARBA00023163"/>
    </source>
</evidence>
<dbReference type="InterPro" id="IPR050109">
    <property type="entry name" value="HTH-type_TetR-like_transc_reg"/>
</dbReference>
<dbReference type="InterPro" id="IPR001647">
    <property type="entry name" value="HTH_TetR"/>
</dbReference>
<dbReference type="Pfam" id="PF00440">
    <property type="entry name" value="TetR_N"/>
    <property type="match status" value="1"/>
</dbReference>
<dbReference type="PANTHER" id="PTHR30055:SF148">
    <property type="entry name" value="TETR-FAMILY TRANSCRIPTIONAL REGULATOR"/>
    <property type="match status" value="1"/>
</dbReference>
<evidence type="ECO:0000256" key="2">
    <source>
        <dbReference type="ARBA" id="ARBA00023125"/>
    </source>
</evidence>
<protein>
    <submittedName>
        <fullName evidence="6">AcrR family transcriptional regulator</fullName>
    </submittedName>
</protein>
<dbReference type="GO" id="GO:0003700">
    <property type="term" value="F:DNA-binding transcription factor activity"/>
    <property type="evidence" value="ECO:0007669"/>
    <property type="project" value="TreeGrafter"/>
</dbReference>
<keyword evidence="1" id="KW-0805">Transcription regulation</keyword>
<evidence type="ECO:0000259" key="5">
    <source>
        <dbReference type="PROSITE" id="PS50977"/>
    </source>
</evidence>
<evidence type="ECO:0000313" key="6">
    <source>
        <dbReference type="EMBL" id="MDR7277202.1"/>
    </source>
</evidence>
<dbReference type="InterPro" id="IPR011075">
    <property type="entry name" value="TetR_C"/>
</dbReference>
<dbReference type="AlphaFoldDB" id="A0AAE3YRA2"/>
<dbReference type="EMBL" id="JAVDYB010000001">
    <property type="protein sequence ID" value="MDR7277202.1"/>
    <property type="molecule type" value="Genomic_DNA"/>
</dbReference>
<dbReference type="Proteomes" id="UP001183643">
    <property type="component" value="Unassembled WGS sequence"/>
</dbReference>
<feature type="domain" description="HTH tetR-type" evidence="5">
    <location>
        <begin position="12"/>
        <end position="72"/>
    </location>
</feature>
<dbReference type="PANTHER" id="PTHR30055">
    <property type="entry name" value="HTH-TYPE TRANSCRIPTIONAL REGULATOR RUTR"/>
    <property type="match status" value="1"/>
</dbReference>
<sequence>MTTRPRPGGRSARVQESVHRAVEELLATGGREALSVPAIAQRAGVTPSTIYRRWGDLHDLLADVAVRRLRPDTGPADHGTLRADLRAWSQQYAEEMSSRPGRELVRDVLCAPESGEGNERRGRCTAYAREQIEEILARARGRDEPVPPAGLVVDRVVAPIIYRVLFAADGASAAYATELVDDLLDWVAGGRPSTATAVG</sequence>
<feature type="DNA-binding region" description="H-T-H motif" evidence="4">
    <location>
        <begin position="35"/>
        <end position="54"/>
    </location>
</feature>
<dbReference type="PROSITE" id="PS50977">
    <property type="entry name" value="HTH_TETR_2"/>
    <property type="match status" value="1"/>
</dbReference>
<dbReference type="SUPFAM" id="SSF48498">
    <property type="entry name" value="Tetracyclin repressor-like, C-terminal domain"/>
    <property type="match status" value="1"/>
</dbReference>
<name>A0AAE3YRA2_9ACTN</name>
<evidence type="ECO:0000256" key="1">
    <source>
        <dbReference type="ARBA" id="ARBA00023015"/>
    </source>
</evidence>
<dbReference type="Gene3D" id="1.10.10.60">
    <property type="entry name" value="Homeodomain-like"/>
    <property type="match status" value="1"/>
</dbReference>
<keyword evidence="3" id="KW-0804">Transcription</keyword>
<dbReference type="InterPro" id="IPR036271">
    <property type="entry name" value="Tet_transcr_reg_TetR-rel_C_sf"/>
</dbReference>
<proteinExistence type="predicted"/>
<reference evidence="6" key="1">
    <citation type="submission" date="2023-07" db="EMBL/GenBank/DDBJ databases">
        <title>Sequencing the genomes of 1000 actinobacteria strains.</title>
        <authorList>
            <person name="Klenk H.-P."/>
        </authorList>
    </citation>
    <scope>NUCLEOTIDE SEQUENCE</scope>
    <source>
        <strain evidence="6">DSM 44707</strain>
    </source>
</reference>
<dbReference type="SUPFAM" id="SSF46689">
    <property type="entry name" value="Homeodomain-like"/>
    <property type="match status" value="1"/>
</dbReference>
<organism evidence="6 7">
    <name type="scientific">Catenuloplanes atrovinosus</name>
    <dbReference type="NCBI Taxonomy" id="137266"/>
    <lineage>
        <taxon>Bacteria</taxon>
        <taxon>Bacillati</taxon>
        <taxon>Actinomycetota</taxon>
        <taxon>Actinomycetes</taxon>
        <taxon>Micromonosporales</taxon>
        <taxon>Micromonosporaceae</taxon>
        <taxon>Catenuloplanes</taxon>
    </lineage>
</organism>
<evidence type="ECO:0000256" key="4">
    <source>
        <dbReference type="PROSITE-ProRule" id="PRU00335"/>
    </source>
</evidence>
<dbReference type="InterPro" id="IPR009057">
    <property type="entry name" value="Homeodomain-like_sf"/>
</dbReference>
<dbReference type="Pfam" id="PF16859">
    <property type="entry name" value="TetR_C_11"/>
    <property type="match status" value="1"/>
</dbReference>
<dbReference type="RefSeq" id="WP_310369402.1">
    <property type="nucleotide sequence ID" value="NZ_JAVDYB010000001.1"/>
</dbReference>
<keyword evidence="2 4" id="KW-0238">DNA-binding</keyword>
<accession>A0AAE3YRA2</accession>
<keyword evidence="7" id="KW-1185">Reference proteome</keyword>